<evidence type="ECO:0000313" key="2">
    <source>
        <dbReference type="Proteomes" id="UP001244011"/>
    </source>
</evidence>
<accession>A0AAJ0BP08</accession>
<keyword evidence="2" id="KW-1185">Reference proteome</keyword>
<protein>
    <submittedName>
        <fullName evidence="1">Uncharacterized protein</fullName>
    </submittedName>
</protein>
<proteinExistence type="predicted"/>
<comment type="caution">
    <text evidence="1">The sequence shown here is derived from an EMBL/GenBank/DDBJ whole genome shotgun (WGS) entry which is preliminary data.</text>
</comment>
<dbReference type="Proteomes" id="UP001244011">
    <property type="component" value="Unassembled WGS sequence"/>
</dbReference>
<organism evidence="1 2">
    <name type="scientific">Phialemonium atrogriseum</name>
    <dbReference type="NCBI Taxonomy" id="1093897"/>
    <lineage>
        <taxon>Eukaryota</taxon>
        <taxon>Fungi</taxon>
        <taxon>Dikarya</taxon>
        <taxon>Ascomycota</taxon>
        <taxon>Pezizomycotina</taxon>
        <taxon>Sordariomycetes</taxon>
        <taxon>Sordariomycetidae</taxon>
        <taxon>Cephalothecales</taxon>
        <taxon>Cephalothecaceae</taxon>
        <taxon>Phialemonium</taxon>
    </lineage>
</organism>
<name>A0AAJ0BP08_9PEZI</name>
<dbReference type="RefSeq" id="XP_060277899.1">
    <property type="nucleotide sequence ID" value="XM_060426353.1"/>
</dbReference>
<dbReference type="AlphaFoldDB" id="A0AAJ0BP08"/>
<gene>
    <name evidence="1" type="ORF">QBC33DRAFT_520225</name>
</gene>
<dbReference type="GeneID" id="85309540"/>
<reference evidence="1" key="1">
    <citation type="submission" date="2023-06" db="EMBL/GenBank/DDBJ databases">
        <title>Genome-scale phylogeny and comparative genomics of the fungal order Sordariales.</title>
        <authorList>
            <consortium name="Lawrence Berkeley National Laboratory"/>
            <person name="Hensen N."/>
            <person name="Bonometti L."/>
            <person name="Westerberg I."/>
            <person name="Brannstrom I.O."/>
            <person name="Guillou S."/>
            <person name="Cros-Aarteil S."/>
            <person name="Calhoun S."/>
            <person name="Haridas S."/>
            <person name="Kuo A."/>
            <person name="Mondo S."/>
            <person name="Pangilinan J."/>
            <person name="Riley R."/>
            <person name="Labutti K."/>
            <person name="Andreopoulos B."/>
            <person name="Lipzen A."/>
            <person name="Chen C."/>
            <person name="Yanf M."/>
            <person name="Daum C."/>
            <person name="Ng V."/>
            <person name="Clum A."/>
            <person name="Steindorff A."/>
            <person name="Ohm R."/>
            <person name="Martin F."/>
            <person name="Silar P."/>
            <person name="Natvig D."/>
            <person name="Lalanne C."/>
            <person name="Gautier V."/>
            <person name="Ament-Velasquez S.L."/>
            <person name="Kruys A."/>
            <person name="Hutchinson M.I."/>
            <person name="Powell A.J."/>
            <person name="Barry K."/>
            <person name="Miller A.N."/>
            <person name="Grigoriev I.V."/>
            <person name="Debuchy R."/>
            <person name="Gladieux P."/>
            <person name="Thoren M.H."/>
            <person name="Johannesson H."/>
        </authorList>
    </citation>
    <scope>NUCLEOTIDE SEQUENCE</scope>
    <source>
        <strain evidence="1">8032-3</strain>
    </source>
</reference>
<sequence length="101" mass="11326">MAADLVRGLPLFVPQRDVGLDMLRCGLATTYEAKTGAEFSGPASERRTLLSEDYVSFIEEVEEGEYYGKDVEIDYAAAQETGKYQKVHMSRPKGFFPPRRA</sequence>
<evidence type="ECO:0000313" key="1">
    <source>
        <dbReference type="EMBL" id="KAK1761686.1"/>
    </source>
</evidence>
<dbReference type="EMBL" id="MU839056">
    <property type="protein sequence ID" value="KAK1761686.1"/>
    <property type="molecule type" value="Genomic_DNA"/>
</dbReference>